<dbReference type="GO" id="GO:0008961">
    <property type="term" value="F:phosphatidylglycerol-prolipoprotein diacylglyceryl transferase activity"/>
    <property type="evidence" value="ECO:0007669"/>
    <property type="project" value="UniProtKB-UniRule"/>
</dbReference>
<evidence type="ECO:0000256" key="6">
    <source>
        <dbReference type="ARBA" id="ARBA00023136"/>
    </source>
</evidence>
<dbReference type="UniPathway" id="UPA00664"/>
<comment type="pathway">
    <text evidence="7">Protein modification; lipoprotein biosynthesis (diacylglyceryl transfer).</text>
</comment>
<keyword evidence="5 7" id="KW-1133">Transmembrane helix</keyword>
<dbReference type="RefSeq" id="WP_023928482.1">
    <property type="nucleotide sequence ID" value="NZ_KI669455.1"/>
</dbReference>
<feature type="transmembrane region" description="Helical" evidence="7">
    <location>
        <begin position="140"/>
        <end position="158"/>
    </location>
</feature>
<comment type="subcellular location">
    <subcellularLocation>
        <location evidence="7">Cell membrane</location>
        <topology evidence="7">Multi-pass membrane protein</topology>
    </subcellularLocation>
</comment>
<keyword evidence="3 7" id="KW-0808">Transferase</keyword>
<dbReference type="HOGENOM" id="CLU_013386_1_0_7"/>
<evidence type="ECO:0000256" key="4">
    <source>
        <dbReference type="ARBA" id="ARBA00022692"/>
    </source>
</evidence>
<comment type="caution">
    <text evidence="8">The sequence shown here is derived from an EMBL/GenBank/DDBJ whole genome shotgun (WGS) entry which is preliminary data.</text>
</comment>
<protein>
    <recommendedName>
        <fullName evidence="7">Phosphatidylglycerol--prolipoprotein diacylglyceryl transferase</fullName>
        <ecNumber evidence="7">2.5.1.145</ecNumber>
    </recommendedName>
</protein>
<gene>
    <name evidence="7" type="primary">lgt</name>
    <name evidence="8" type="ORF">HMPREF2086_01712</name>
</gene>
<dbReference type="PANTHER" id="PTHR30589:SF0">
    <property type="entry name" value="PHOSPHATIDYLGLYCEROL--PROLIPOPROTEIN DIACYLGLYCERYL TRANSFERASE"/>
    <property type="match status" value="1"/>
</dbReference>
<evidence type="ECO:0000256" key="1">
    <source>
        <dbReference type="ARBA" id="ARBA00007150"/>
    </source>
</evidence>
<dbReference type="HAMAP" id="MF_01147">
    <property type="entry name" value="Lgt"/>
    <property type="match status" value="1"/>
</dbReference>
<sequence>MESHLSFWNSIYSQFDPVAFSLFGLKVHWYGIAYACALILAFFIAKFFIRHFPQRFSIAQTMIDSYFLWAEAGVILGARLGYVLIYDPNRFYYLANPLEIFSPFDSYGNFVGISGMSFHGGAVGFLFMSWLFCRFKKQSFLQLMDLLAISVPLAYIFGRVGNFLNQELYGRIVPDNDSFGQVVGILVNGELRYPSQLLESFLEGFVLFIVVAICARFLHKNGALIAVYGIGYGVARFVAEYWREPDSQMGLYFVIDGVFGGLSMGQILSSLMILAGCGILGYVYLLDNSQKSSKSSKIAKRAQNHKT</sequence>
<feature type="transmembrane region" description="Helical" evidence="7">
    <location>
        <begin position="27"/>
        <end position="45"/>
    </location>
</feature>
<evidence type="ECO:0000256" key="7">
    <source>
        <dbReference type="HAMAP-Rule" id="MF_01147"/>
    </source>
</evidence>
<name>V8C831_9HELI</name>
<feature type="transmembrane region" description="Helical" evidence="7">
    <location>
        <begin position="225"/>
        <end position="242"/>
    </location>
</feature>
<proteinExistence type="inferred from homology"/>
<dbReference type="EC" id="2.5.1.145" evidence="7"/>
<comment type="function">
    <text evidence="7">Catalyzes the transfer of the diacylglyceryl group from phosphatidylglycerol to the sulfhydryl group of the N-terminal cysteine of a prolipoprotein, the first step in the formation of mature lipoproteins.</text>
</comment>
<dbReference type="GO" id="GO:0042158">
    <property type="term" value="P:lipoprotein biosynthetic process"/>
    <property type="evidence" value="ECO:0007669"/>
    <property type="project" value="UniProtKB-UniRule"/>
</dbReference>
<dbReference type="InterPro" id="IPR001640">
    <property type="entry name" value="Lgt"/>
</dbReference>
<evidence type="ECO:0000256" key="3">
    <source>
        <dbReference type="ARBA" id="ARBA00022679"/>
    </source>
</evidence>
<dbReference type="STRING" id="1357400.HMPREF2086_01712"/>
<feature type="transmembrane region" description="Helical" evidence="7">
    <location>
        <begin position="106"/>
        <end position="133"/>
    </location>
</feature>
<dbReference type="PANTHER" id="PTHR30589">
    <property type="entry name" value="PROLIPOPROTEIN DIACYLGLYCERYL TRANSFERASE"/>
    <property type="match status" value="1"/>
</dbReference>
<organism evidence="8 9">
    <name type="scientific">Helicobacter macacae MIT 99-5501</name>
    <dbReference type="NCBI Taxonomy" id="1357400"/>
    <lineage>
        <taxon>Bacteria</taxon>
        <taxon>Pseudomonadati</taxon>
        <taxon>Campylobacterota</taxon>
        <taxon>Epsilonproteobacteria</taxon>
        <taxon>Campylobacterales</taxon>
        <taxon>Helicobacteraceae</taxon>
        <taxon>Helicobacter</taxon>
    </lineage>
</organism>
<keyword evidence="6 7" id="KW-0472">Membrane</keyword>
<feature type="transmembrane region" description="Helical" evidence="7">
    <location>
        <begin position="262"/>
        <end position="285"/>
    </location>
</feature>
<dbReference type="EMBL" id="AZJI01000007">
    <property type="protein sequence ID" value="ETD22911.1"/>
    <property type="molecule type" value="Genomic_DNA"/>
</dbReference>
<reference evidence="8 9" key="1">
    <citation type="journal article" date="2014" name="Genome Announc.">
        <title>Draft genome sequences of six enterohepatic helicobacter species isolated from humans and one from rhesus macaques.</title>
        <authorList>
            <person name="Shen Z."/>
            <person name="Sheh A."/>
            <person name="Young S.K."/>
            <person name="Abouelliel A."/>
            <person name="Ward D.V."/>
            <person name="Earl A.M."/>
            <person name="Fox J.G."/>
        </authorList>
    </citation>
    <scope>NUCLEOTIDE SEQUENCE [LARGE SCALE GENOMIC DNA]</scope>
    <source>
        <strain evidence="8 9">MIT 99-5501</strain>
    </source>
</reference>
<evidence type="ECO:0000256" key="5">
    <source>
        <dbReference type="ARBA" id="ARBA00022989"/>
    </source>
</evidence>
<dbReference type="Proteomes" id="UP000018731">
    <property type="component" value="Unassembled WGS sequence"/>
</dbReference>
<keyword evidence="4 7" id="KW-0812">Transmembrane</keyword>
<evidence type="ECO:0000313" key="9">
    <source>
        <dbReference type="Proteomes" id="UP000018731"/>
    </source>
</evidence>
<dbReference type="eggNOG" id="COG0682">
    <property type="taxonomic scope" value="Bacteria"/>
</dbReference>
<dbReference type="PROSITE" id="PS01311">
    <property type="entry name" value="LGT"/>
    <property type="match status" value="1"/>
</dbReference>
<dbReference type="PATRIC" id="fig|1357400.3.peg.2294"/>
<feature type="binding site" evidence="7">
    <location>
        <position position="159"/>
    </location>
    <ligand>
        <name>a 1,2-diacyl-sn-glycero-3-phospho-(1'-sn-glycerol)</name>
        <dbReference type="ChEBI" id="CHEBI:64716"/>
    </ligand>
</feature>
<keyword evidence="2 7" id="KW-1003">Cell membrane</keyword>
<keyword evidence="9" id="KW-1185">Reference proteome</keyword>
<dbReference type="Pfam" id="PF01790">
    <property type="entry name" value="LGT"/>
    <property type="match status" value="1"/>
</dbReference>
<feature type="transmembrane region" description="Helical" evidence="7">
    <location>
        <begin position="66"/>
        <end position="86"/>
    </location>
</feature>
<comment type="similarity">
    <text evidence="1 7">Belongs to the Lgt family.</text>
</comment>
<feature type="transmembrane region" description="Helical" evidence="7">
    <location>
        <begin position="200"/>
        <end position="218"/>
    </location>
</feature>
<dbReference type="OrthoDB" id="871140at2"/>
<evidence type="ECO:0000256" key="2">
    <source>
        <dbReference type="ARBA" id="ARBA00022475"/>
    </source>
</evidence>
<dbReference type="AlphaFoldDB" id="V8C831"/>
<comment type="catalytic activity">
    <reaction evidence="7">
        <text>L-cysteinyl-[prolipoprotein] + a 1,2-diacyl-sn-glycero-3-phospho-(1'-sn-glycerol) = an S-1,2-diacyl-sn-glyceryl-L-cysteinyl-[prolipoprotein] + sn-glycerol 1-phosphate + H(+)</text>
        <dbReference type="Rhea" id="RHEA:56712"/>
        <dbReference type="Rhea" id="RHEA-COMP:14679"/>
        <dbReference type="Rhea" id="RHEA-COMP:14680"/>
        <dbReference type="ChEBI" id="CHEBI:15378"/>
        <dbReference type="ChEBI" id="CHEBI:29950"/>
        <dbReference type="ChEBI" id="CHEBI:57685"/>
        <dbReference type="ChEBI" id="CHEBI:64716"/>
        <dbReference type="ChEBI" id="CHEBI:140658"/>
        <dbReference type="EC" id="2.5.1.145"/>
    </reaction>
</comment>
<dbReference type="GO" id="GO:0005886">
    <property type="term" value="C:plasma membrane"/>
    <property type="evidence" value="ECO:0007669"/>
    <property type="project" value="UniProtKB-SubCell"/>
</dbReference>
<accession>V8C831</accession>
<keyword evidence="8" id="KW-0449">Lipoprotein</keyword>
<evidence type="ECO:0000313" key="8">
    <source>
        <dbReference type="EMBL" id="ETD22911.1"/>
    </source>
</evidence>
<dbReference type="NCBIfam" id="TIGR00544">
    <property type="entry name" value="lgt"/>
    <property type="match status" value="1"/>
</dbReference>